<evidence type="ECO:0000313" key="8">
    <source>
        <dbReference type="EMBL" id="SNX73359.1"/>
    </source>
</evidence>
<keyword evidence="2" id="KW-0863">Zinc-finger</keyword>
<evidence type="ECO:0000256" key="3">
    <source>
        <dbReference type="ARBA" id="ARBA00022833"/>
    </source>
</evidence>
<dbReference type="PANTHER" id="PTHR33823:SF4">
    <property type="entry name" value="GENERAL STRESS PROTEIN 16O"/>
    <property type="match status" value="1"/>
</dbReference>
<feature type="zinc finger region" description="dksA C4-type" evidence="4">
    <location>
        <begin position="79"/>
        <end position="103"/>
    </location>
</feature>
<dbReference type="Gene3D" id="1.20.120.910">
    <property type="entry name" value="DksA, coiled-coil domain"/>
    <property type="match status" value="1"/>
</dbReference>
<reference evidence="9" key="1">
    <citation type="submission" date="2017-08" db="EMBL/GenBank/DDBJ databases">
        <authorList>
            <person name="Varghese N."/>
            <person name="Submissions S."/>
        </authorList>
    </citation>
    <scope>NUCLEOTIDE SEQUENCE [LARGE SCALE GENOMIC DNA]</scope>
    <source>
        <strain evidence="9">JA234</strain>
    </source>
</reference>
<name>A0A285D0S5_9RHOB</name>
<organism evidence="8 9">
    <name type="scientific">Cereibacter ovatus</name>
    <dbReference type="NCBI Taxonomy" id="439529"/>
    <lineage>
        <taxon>Bacteria</taxon>
        <taxon>Pseudomonadati</taxon>
        <taxon>Pseudomonadota</taxon>
        <taxon>Alphaproteobacteria</taxon>
        <taxon>Rhodobacterales</taxon>
        <taxon>Paracoccaceae</taxon>
        <taxon>Cereibacter</taxon>
    </lineage>
</organism>
<sequence length="105" mass="11481">MTDIAKRKAQLEARLADLGSRLEGIEAELDSHTSRDWEELATERESDEVLEGMGLSAQQEIRSISAALARIDSGEYGFCVKCGAEIGDSRLDVVPYTPFCRNCAG</sequence>
<dbReference type="PROSITE" id="PS51128">
    <property type="entry name" value="ZF_DKSA_2"/>
    <property type="match status" value="1"/>
</dbReference>
<dbReference type="SUPFAM" id="SSF57716">
    <property type="entry name" value="Glucocorticoid receptor-like (DNA-binding domain)"/>
    <property type="match status" value="1"/>
</dbReference>
<proteinExistence type="predicted"/>
<dbReference type="Pfam" id="PF01258">
    <property type="entry name" value="zf-dskA_traR"/>
    <property type="match status" value="1"/>
</dbReference>
<feature type="coiled-coil region" evidence="5">
    <location>
        <begin position="8"/>
        <end position="35"/>
    </location>
</feature>
<feature type="domain" description="DnaK suppressor protein-like N-terminal" evidence="7">
    <location>
        <begin position="9"/>
        <end position="71"/>
    </location>
</feature>
<dbReference type="AlphaFoldDB" id="A0A285D0S5"/>
<accession>A0A285D0S5</accession>
<evidence type="ECO:0000256" key="5">
    <source>
        <dbReference type="SAM" id="Coils"/>
    </source>
</evidence>
<evidence type="ECO:0000313" key="9">
    <source>
        <dbReference type="Proteomes" id="UP000219467"/>
    </source>
</evidence>
<evidence type="ECO:0000259" key="6">
    <source>
        <dbReference type="Pfam" id="PF01258"/>
    </source>
</evidence>
<dbReference type="Proteomes" id="UP000219467">
    <property type="component" value="Unassembled WGS sequence"/>
</dbReference>
<keyword evidence="9" id="KW-1185">Reference proteome</keyword>
<evidence type="ECO:0000256" key="2">
    <source>
        <dbReference type="ARBA" id="ARBA00022771"/>
    </source>
</evidence>
<dbReference type="GO" id="GO:0008270">
    <property type="term" value="F:zinc ion binding"/>
    <property type="evidence" value="ECO:0007669"/>
    <property type="project" value="UniProtKB-KW"/>
</dbReference>
<dbReference type="EMBL" id="OAOQ01000015">
    <property type="protein sequence ID" value="SNX73359.1"/>
    <property type="molecule type" value="Genomic_DNA"/>
</dbReference>
<dbReference type="RefSeq" id="WP_097031288.1">
    <property type="nucleotide sequence ID" value="NZ_OAOQ01000015.1"/>
</dbReference>
<gene>
    <name evidence="8" type="ORF">SAMN05878503_11548</name>
</gene>
<dbReference type="InterPro" id="IPR000962">
    <property type="entry name" value="Znf_DskA_TraR"/>
</dbReference>
<evidence type="ECO:0000259" key="7">
    <source>
        <dbReference type="Pfam" id="PF21173"/>
    </source>
</evidence>
<evidence type="ECO:0000256" key="4">
    <source>
        <dbReference type="PROSITE-ProRule" id="PRU00510"/>
    </source>
</evidence>
<dbReference type="OrthoDB" id="1121111at2"/>
<dbReference type="InterPro" id="IPR048487">
    <property type="entry name" value="DksA-like_N"/>
</dbReference>
<keyword evidence="1" id="KW-0479">Metal-binding</keyword>
<evidence type="ECO:0000256" key="1">
    <source>
        <dbReference type="ARBA" id="ARBA00022723"/>
    </source>
</evidence>
<keyword evidence="3" id="KW-0862">Zinc</keyword>
<feature type="domain" description="Zinc finger DksA/TraR C4-type" evidence="6">
    <location>
        <begin position="74"/>
        <end position="105"/>
    </location>
</feature>
<dbReference type="PANTHER" id="PTHR33823">
    <property type="entry name" value="RNA POLYMERASE-BINDING TRANSCRIPTION FACTOR DKSA-RELATED"/>
    <property type="match status" value="1"/>
</dbReference>
<dbReference type="Pfam" id="PF21173">
    <property type="entry name" value="DksA-like_N"/>
    <property type="match status" value="1"/>
</dbReference>
<protein>
    <submittedName>
        <fullName evidence="8">TraR/DksA family transcriptional regulator</fullName>
    </submittedName>
</protein>
<keyword evidence="5" id="KW-0175">Coiled coil</keyword>